<dbReference type="RefSeq" id="WP_120724849.1">
    <property type="nucleotide sequence ID" value="NZ_RBAK01000001.1"/>
</dbReference>
<evidence type="ECO:0000313" key="2">
    <source>
        <dbReference type="EMBL" id="RKN50907.1"/>
    </source>
</evidence>
<evidence type="ECO:0000256" key="1">
    <source>
        <dbReference type="SAM" id="Phobius"/>
    </source>
</evidence>
<dbReference type="Proteomes" id="UP000281726">
    <property type="component" value="Unassembled WGS sequence"/>
</dbReference>
<feature type="transmembrane region" description="Helical" evidence="1">
    <location>
        <begin position="125"/>
        <end position="142"/>
    </location>
</feature>
<evidence type="ECO:0000313" key="3">
    <source>
        <dbReference type="Proteomes" id="UP000281726"/>
    </source>
</evidence>
<dbReference type="AlphaFoldDB" id="A0A3A9ZTW0"/>
<reference evidence="2 3" key="1">
    <citation type="journal article" date="2004" name="Syst. Appl. Microbiol.">
        <title>Cryptoendolithic actinomycetes from antarctic sandstone rock samples: Micromonospora endolithica sp. nov. and two isolates related to Micromonospora coerulea Jensen 1932.</title>
        <authorList>
            <person name="Hirsch P."/>
            <person name="Mevs U."/>
            <person name="Kroppenstedt R.M."/>
            <person name="Schumann P."/>
            <person name="Stackebrandt E."/>
        </authorList>
    </citation>
    <scope>NUCLEOTIDE SEQUENCE [LARGE SCALE GENOMIC DNA]</scope>
    <source>
        <strain evidence="2 3">JCM 12677</strain>
    </source>
</reference>
<dbReference type="EMBL" id="RBAK01000001">
    <property type="protein sequence ID" value="RKN50907.1"/>
    <property type="molecule type" value="Genomic_DNA"/>
</dbReference>
<feature type="transmembrane region" description="Helical" evidence="1">
    <location>
        <begin position="188"/>
        <end position="216"/>
    </location>
</feature>
<feature type="transmembrane region" description="Helical" evidence="1">
    <location>
        <begin position="228"/>
        <end position="247"/>
    </location>
</feature>
<feature type="transmembrane region" description="Helical" evidence="1">
    <location>
        <begin position="20"/>
        <end position="40"/>
    </location>
</feature>
<feature type="transmembrane region" description="Helical" evidence="1">
    <location>
        <begin position="375"/>
        <end position="395"/>
    </location>
</feature>
<proteinExistence type="predicted"/>
<name>A0A3A9ZTW0_9ACTN</name>
<feature type="transmembrane region" description="Helical" evidence="1">
    <location>
        <begin position="296"/>
        <end position="317"/>
    </location>
</feature>
<keyword evidence="1" id="KW-1133">Transmembrane helix</keyword>
<accession>A0A3A9ZTW0</accession>
<protein>
    <submittedName>
        <fullName evidence="2">Uncharacterized protein</fullName>
    </submittedName>
</protein>
<dbReference type="OrthoDB" id="5124967at2"/>
<organism evidence="2 3">
    <name type="scientific">Micromonospora endolithica</name>
    <dbReference type="NCBI Taxonomy" id="230091"/>
    <lineage>
        <taxon>Bacteria</taxon>
        <taxon>Bacillati</taxon>
        <taxon>Actinomycetota</taxon>
        <taxon>Actinomycetes</taxon>
        <taxon>Micromonosporales</taxon>
        <taxon>Micromonosporaceae</taxon>
        <taxon>Micromonospora</taxon>
    </lineage>
</organism>
<feature type="transmembrane region" description="Helical" evidence="1">
    <location>
        <begin position="100"/>
        <end position="118"/>
    </location>
</feature>
<keyword evidence="1" id="KW-0472">Membrane</keyword>
<gene>
    <name evidence="2" type="ORF">D7223_03935</name>
</gene>
<comment type="caution">
    <text evidence="2">The sequence shown here is derived from an EMBL/GenBank/DDBJ whole genome shotgun (WGS) entry which is preliminary data.</text>
</comment>
<feature type="transmembrane region" description="Helical" evidence="1">
    <location>
        <begin position="343"/>
        <end position="363"/>
    </location>
</feature>
<feature type="transmembrane region" description="Helical" evidence="1">
    <location>
        <begin position="407"/>
        <end position="432"/>
    </location>
</feature>
<keyword evidence="3" id="KW-1185">Reference proteome</keyword>
<keyword evidence="1" id="KW-0812">Transmembrane</keyword>
<sequence>MTAGVREEPRDALRALPAAWTRLPTLLTVLAVVAGIGYRLGLLLADAPPTNSDEATMGLAALHITQGREFPVWFYGQRYMGTLEAYLAAPVFALAGPSTFALRVPTLALYAVFLLLAWRLTLRLTADRWFALLVVVVLALGADREVKNQLIAGGGYPEMNAAGVALAVLGYDLAAGRPGRRGPRWAGWGLLAGLLLWVDPLVLPYVAGLALVLVVLRWRELRGQAGALLGLGALVGAAPLLVDSIVAGRSPLDAVLAAAGSGQSAGWADRLHGALVLGPPLGMGFCFPGRCAGWQLWWAVALPLLLLAAAVTAWRTLRTPATSARPSEPSGPGAAGSARRARAAVSLALVGGAVATLAGYALSSSSGRTPIESSRYLSCLLLSVPALLWPLWDAARRWPAAGGRRALGGVAAAGALVAVLGTAGVATAGALATVPAARAEQARHDVLVAALRERGVRHVYGGYWTCNRLTFASREDVVCAVVDDDLTPGHDRYGPYRRAVESSPDAAWLAWSGSPLHERLRADPDFQPLLTVPGWHAYTR</sequence>